<evidence type="ECO:0000313" key="3">
    <source>
        <dbReference type="Proteomes" id="UP000597444"/>
    </source>
</evidence>
<feature type="domain" description="PD(D/E)XK endonuclease" evidence="1">
    <location>
        <begin position="11"/>
        <end position="136"/>
    </location>
</feature>
<dbReference type="Proteomes" id="UP000597444">
    <property type="component" value="Unassembled WGS sequence"/>
</dbReference>
<accession>A0A8J3MXN1</accession>
<evidence type="ECO:0000313" key="2">
    <source>
        <dbReference type="EMBL" id="GHO91149.1"/>
    </source>
</evidence>
<comment type="caution">
    <text evidence="2">The sequence shown here is derived from an EMBL/GenBank/DDBJ whole genome shotgun (WGS) entry which is preliminary data.</text>
</comment>
<dbReference type="AlphaFoldDB" id="A0A8J3MXN1"/>
<proteinExistence type="predicted"/>
<name>A0A8J3MXN1_9CHLR</name>
<keyword evidence="3" id="KW-1185">Reference proteome</keyword>
<sequence length="143" mass="16408">MTDVKLTLNMIGERAQGAIVAEVVKYGYTVLIPFGEAHRYDMVVEKGGKFLRLQCKAGRYSNGGINFNTCSSNWYNKTRKRYTREEIDYFAVYCEYTEKVYLVPVEEVGGVGGTLRVEPPANNQTKGVRWAEDFEMRKVIERE</sequence>
<dbReference type="Pfam" id="PF11645">
    <property type="entry name" value="PDDEXK_5"/>
    <property type="match status" value="1"/>
</dbReference>
<dbReference type="Gene3D" id="3.40.1350.10">
    <property type="match status" value="1"/>
</dbReference>
<dbReference type="InterPro" id="IPR021671">
    <property type="entry name" value="PD(D/E)XK_Endonuc"/>
</dbReference>
<dbReference type="InterPro" id="IPR011856">
    <property type="entry name" value="tRNA_endonuc-like_dom_sf"/>
</dbReference>
<reference evidence="2" key="1">
    <citation type="submission" date="2020-10" db="EMBL/GenBank/DDBJ databases">
        <title>Taxonomic study of unclassified bacteria belonging to the class Ktedonobacteria.</title>
        <authorList>
            <person name="Yabe S."/>
            <person name="Wang C.M."/>
            <person name="Zheng Y."/>
            <person name="Sakai Y."/>
            <person name="Cavaletti L."/>
            <person name="Monciardini P."/>
            <person name="Donadio S."/>
        </authorList>
    </citation>
    <scope>NUCLEOTIDE SEQUENCE</scope>
    <source>
        <strain evidence="2">ID150040</strain>
    </source>
</reference>
<dbReference type="GO" id="GO:0003676">
    <property type="term" value="F:nucleic acid binding"/>
    <property type="evidence" value="ECO:0007669"/>
    <property type="project" value="InterPro"/>
</dbReference>
<organism evidence="2 3">
    <name type="scientific">Reticulibacter mediterranei</name>
    <dbReference type="NCBI Taxonomy" id="2778369"/>
    <lineage>
        <taxon>Bacteria</taxon>
        <taxon>Bacillati</taxon>
        <taxon>Chloroflexota</taxon>
        <taxon>Ktedonobacteria</taxon>
        <taxon>Ktedonobacterales</taxon>
        <taxon>Reticulibacteraceae</taxon>
        <taxon>Reticulibacter</taxon>
    </lineage>
</organism>
<gene>
    <name evidence="2" type="ORF">KSF_011970</name>
</gene>
<evidence type="ECO:0000259" key="1">
    <source>
        <dbReference type="Pfam" id="PF11645"/>
    </source>
</evidence>
<dbReference type="EMBL" id="BNJK01000001">
    <property type="protein sequence ID" value="GHO91149.1"/>
    <property type="molecule type" value="Genomic_DNA"/>
</dbReference>
<dbReference type="RefSeq" id="WP_220202065.1">
    <property type="nucleotide sequence ID" value="NZ_BNJK01000001.1"/>
</dbReference>
<protein>
    <recommendedName>
        <fullName evidence="1">PD(D/E)XK endonuclease domain-containing protein</fullName>
    </recommendedName>
</protein>